<evidence type="ECO:0000256" key="1">
    <source>
        <dbReference type="SAM" id="MobiDB-lite"/>
    </source>
</evidence>
<reference evidence="2" key="1">
    <citation type="submission" date="2022-05" db="EMBL/GenBank/DDBJ databases">
        <title>The Musa troglodytarum L. genome provides insights into the mechanism of non-climacteric behaviour and enrichment of carotenoids.</title>
        <authorList>
            <person name="Wang J."/>
        </authorList>
    </citation>
    <scope>NUCLEOTIDE SEQUENCE</scope>
    <source>
        <tissue evidence="2">Leaf</tissue>
    </source>
</reference>
<dbReference type="AlphaFoldDB" id="A0A9E7GCI3"/>
<evidence type="ECO:0000313" key="3">
    <source>
        <dbReference type="Proteomes" id="UP001055439"/>
    </source>
</evidence>
<organism evidence="2 3">
    <name type="scientific">Musa troglodytarum</name>
    <name type="common">fe'i banana</name>
    <dbReference type="NCBI Taxonomy" id="320322"/>
    <lineage>
        <taxon>Eukaryota</taxon>
        <taxon>Viridiplantae</taxon>
        <taxon>Streptophyta</taxon>
        <taxon>Embryophyta</taxon>
        <taxon>Tracheophyta</taxon>
        <taxon>Spermatophyta</taxon>
        <taxon>Magnoliopsida</taxon>
        <taxon>Liliopsida</taxon>
        <taxon>Zingiberales</taxon>
        <taxon>Musaceae</taxon>
        <taxon>Musa</taxon>
    </lineage>
</organism>
<feature type="region of interest" description="Disordered" evidence="1">
    <location>
        <begin position="23"/>
        <end position="44"/>
    </location>
</feature>
<gene>
    <name evidence="2" type="ORF">MUK42_34242</name>
</gene>
<evidence type="ECO:0000313" key="2">
    <source>
        <dbReference type="EMBL" id="URE13096.1"/>
    </source>
</evidence>
<name>A0A9E7GCI3_9LILI</name>
<proteinExistence type="predicted"/>
<dbReference type="EMBL" id="CP097508">
    <property type="protein sequence ID" value="URE13096.1"/>
    <property type="molecule type" value="Genomic_DNA"/>
</dbReference>
<accession>A0A9E7GCI3</accession>
<protein>
    <submittedName>
        <fullName evidence="2">Uncharacterized protein</fullName>
    </submittedName>
</protein>
<dbReference type="Proteomes" id="UP001055439">
    <property type="component" value="Chromosome 6"/>
</dbReference>
<keyword evidence="3" id="KW-1185">Reference proteome</keyword>
<sequence length="102" mass="11571">MLRRCCRRLWSRQTLLAHNVGTAGEAVGESRTHLTDPTPPISNGDDRSFLPLFFLSSPPPTSREKFLQGSFFFFFSYSSRIDSSWVPVRGPSTSFYMKFSGL</sequence>